<dbReference type="PRINTS" id="PR00103">
    <property type="entry name" value="CAMPKINASE"/>
</dbReference>
<evidence type="ECO:0000259" key="2">
    <source>
        <dbReference type="PROSITE" id="PS50206"/>
    </source>
</evidence>
<dbReference type="SUPFAM" id="SSF51206">
    <property type="entry name" value="cAMP-binding domain-like"/>
    <property type="match status" value="2"/>
</dbReference>
<feature type="domain" description="Rhodanese" evidence="2">
    <location>
        <begin position="258"/>
        <end position="332"/>
    </location>
</feature>
<dbReference type="Proteomes" id="UP000559987">
    <property type="component" value="Unassembled WGS sequence"/>
</dbReference>
<dbReference type="InterPro" id="IPR018490">
    <property type="entry name" value="cNMP-bd_dom_sf"/>
</dbReference>
<dbReference type="AlphaFoldDB" id="A0A839UK47"/>
<reference evidence="3 4" key="1">
    <citation type="submission" date="2020-08" db="EMBL/GenBank/DDBJ databases">
        <title>Genomic Encyclopedia of Type Strains, Phase III (KMG-III): the genomes of soil and plant-associated and newly described type strains.</title>
        <authorList>
            <person name="Whitman W."/>
        </authorList>
    </citation>
    <scope>NUCLEOTIDE SEQUENCE [LARGE SCALE GENOMIC DNA]</scope>
    <source>
        <strain evidence="3 4">CECT 8571</strain>
    </source>
</reference>
<dbReference type="PANTHER" id="PTHR11635">
    <property type="entry name" value="CAMP-DEPENDENT PROTEIN KINASE REGULATORY CHAIN"/>
    <property type="match status" value="1"/>
</dbReference>
<evidence type="ECO:0000313" key="4">
    <source>
        <dbReference type="Proteomes" id="UP000559987"/>
    </source>
</evidence>
<dbReference type="GO" id="GO:0005829">
    <property type="term" value="C:cytosol"/>
    <property type="evidence" value="ECO:0007669"/>
    <property type="project" value="TreeGrafter"/>
</dbReference>
<feature type="domain" description="Cyclic nucleotide-binding" evidence="1">
    <location>
        <begin position="13"/>
        <end position="128"/>
    </location>
</feature>
<dbReference type="InterPro" id="IPR001763">
    <property type="entry name" value="Rhodanese-like_dom"/>
</dbReference>
<dbReference type="PANTHER" id="PTHR11635:SF152">
    <property type="entry name" value="CAMP-DEPENDENT PROTEIN KINASE TYPE I REGULATORY SUBUNIT-RELATED"/>
    <property type="match status" value="1"/>
</dbReference>
<dbReference type="InterPro" id="IPR014710">
    <property type="entry name" value="RmlC-like_jellyroll"/>
</dbReference>
<sequence length="336" mass="37514">MSFDLEALAKYEPFSTLSEEYLQRLMDHLELFELERGTLVFKRGKPLAENYYLVSGSVDLIAADFESEVIQAGTERARQPLNLLSPSPVSGVAKEPVVVFRIDKEFLDLVLAYTESTVEKKVEQAGEEHQDWMSCLLESPLFNKVPPANLQELFAKFEWVEFEPGDVLIQEGEQGDYFYVLEKGRVAVESRSQTLDVVLRPGHYFGEEALVGDAVRNASVIAQSSGGVMRLTKEDFRVLLQEPILQFVDAKAWASLEKQGAFKLIDVRLPMEYRCGHVAGAANMPLGGLRGRLDRLETGINYLITGDGGRRAEVAAYLFNQAGLDCSILSCANELY</sequence>
<dbReference type="PROSITE" id="PS50206">
    <property type="entry name" value="RHODANESE_3"/>
    <property type="match status" value="1"/>
</dbReference>
<dbReference type="InterPro" id="IPR036873">
    <property type="entry name" value="Rhodanese-like_dom_sf"/>
</dbReference>
<gene>
    <name evidence="3" type="ORF">FHS30_001668</name>
</gene>
<dbReference type="InterPro" id="IPR000595">
    <property type="entry name" value="cNMP-bd_dom"/>
</dbReference>
<dbReference type="Pfam" id="PF00581">
    <property type="entry name" value="Rhodanese"/>
    <property type="match status" value="1"/>
</dbReference>
<dbReference type="Gene3D" id="3.40.250.10">
    <property type="entry name" value="Rhodanese-like domain"/>
    <property type="match status" value="1"/>
</dbReference>
<dbReference type="PROSITE" id="PS50042">
    <property type="entry name" value="CNMP_BINDING_3"/>
    <property type="match status" value="2"/>
</dbReference>
<dbReference type="RefSeq" id="WP_183909961.1">
    <property type="nucleotide sequence ID" value="NZ_JACHXZ010000002.1"/>
</dbReference>
<dbReference type="GO" id="GO:0005952">
    <property type="term" value="C:cAMP-dependent protein kinase complex"/>
    <property type="evidence" value="ECO:0007669"/>
    <property type="project" value="InterPro"/>
</dbReference>
<keyword evidence="4" id="KW-1185">Reference proteome</keyword>
<accession>A0A839UK47</accession>
<dbReference type="Gene3D" id="2.60.120.10">
    <property type="entry name" value="Jelly Rolls"/>
    <property type="match status" value="2"/>
</dbReference>
<dbReference type="CDD" id="cd00038">
    <property type="entry name" value="CAP_ED"/>
    <property type="match status" value="2"/>
</dbReference>
<protein>
    <submittedName>
        <fullName evidence="3">CRP-like cAMP-binding protein</fullName>
    </submittedName>
</protein>
<comment type="caution">
    <text evidence="3">The sequence shown here is derived from an EMBL/GenBank/DDBJ whole genome shotgun (WGS) entry which is preliminary data.</text>
</comment>
<dbReference type="InterPro" id="IPR050503">
    <property type="entry name" value="cAMP-dep_PK_reg_su-like"/>
</dbReference>
<organism evidence="3 4">
    <name type="scientific">Simiduia aestuariiviva</name>
    <dbReference type="NCBI Taxonomy" id="1510459"/>
    <lineage>
        <taxon>Bacteria</taxon>
        <taxon>Pseudomonadati</taxon>
        <taxon>Pseudomonadota</taxon>
        <taxon>Gammaproteobacteria</taxon>
        <taxon>Cellvibrionales</taxon>
        <taxon>Cellvibrionaceae</taxon>
        <taxon>Simiduia</taxon>
    </lineage>
</organism>
<evidence type="ECO:0000313" key="3">
    <source>
        <dbReference type="EMBL" id="MBB3168484.1"/>
    </source>
</evidence>
<proteinExistence type="predicted"/>
<name>A0A839UK47_9GAMM</name>
<dbReference type="SUPFAM" id="SSF52821">
    <property type="entry name" value="Rhodanese/Cell cycle control phosphatase"/>
    <property type="match status" value="1"/>
</dbReference>
<dbReference type="InterPro" id="IPR018488">
    <property type="entry name" value="cNMP-bd_CS"/>
</dbReference>
<evidence type="ECO:0000259" key="1">
    <source>
        <dbReference type="PROSITE" id="PS50042"/>
    </source>
</evidence>
<dbReference type="EMBL" id="JACHXZ010000002">
    <property type="protein sequence ID" value="MBB3168484.1"/>
    <property type="molecule type" value="Genomic_DNA"/>
</dbReference>
<dbReference type="Pfam" id="PF00027">
    <property type="entry name" value="cNMP_binding"/>
    <property type="match status" value="1"/>
</dbReference>
<feature type="domain" description="Cyclic nucleotide-binding" evidence="1">
    <location>
        <begin position="141"/>
        <end position="240"/>
    </location>
</feature>
<dbReference type="SMART" id="SM00100">
    <property type="entry name" value="cNMP"/>
    <property type="match status" value="2"/>
</dbReference>
<dbReference type="PROSITE" id="PS00888">
    <property type="entry name" value="CNMP_BINDING_1"/>
    <property type="match status" value="1"/>
</dbReference>